<proteinExistence type="predicted"/>
<evidence type="ECO:0000256" key="1">
    <source>
        <dbReference type="SAM" id="SignalP"/>
    </source>
</evidence>
<evidence type="ECO:0000259" key="2">
    <source>
        <dbReference type="Pfam" id="PF07589"/>
    </source>
</evidence>
<sequence length="190" mass="20612">MTPSRWIKHCIVALGCALGMACASAQTVTLTFDNIQDLGPYPESWTESGFSVTSLEPNGGHLHSATDALLLHSREGSQPYRFQRIDGSNFGFVAFDYFGGDSVFVSDSGATFTILGDQPLATFTLPSDFQNVSYIDWFMPNPGDLSSPDPQWGQIDNVVMNISPVPEPGQTAMLGLGLACMLLVARRRRS</sequence>
<dbReference type="PROSITE" id="PS51257">
    <property type="entry name" value="PROKAR_LIPOPROTEIN"/>
    <property type="match status" value="1"/>
</dbReference>
<comment type="caution">
    <text evidence="3">The sequence shown here is derived from an EMBL/GenBank/DDBJ whole genome shotgun (WGS) entry which is preliminary data.</text>
</comment>
<dbReference type="Pfam" id="PF07589">
    <property type="entry name" value="PEP-CTERM"/>
    <property type="match status" value="1"/>
</dbReference>
<protein>
    <submittedName>
        <fullName evidence="3">PEP-CTERM sorting domain-containing protein</fullName>
    </submittedName>
</protein>
<dbReference type="EMBL" id="JANUGX010000006">
    <property type="protein sequence ID" value="MCS0589060.1"/>
    <property type="molecule type" value="Genomic_DNA"/>
</dbReference>
<name>A0ABT2A4P7_9BURK</name>
<dbReference type="RefSeq" id="WP_258844830.1">
    <property type="nucleotide sequence ID" value="NZ_JANUGX010000006.1"/>
</dbReference>
<dbReference type="NCBIfam" id="TIGR02595">
    <property type="entry name" value="PEP_CTERM"/>
    <property type="match status" value="1"/>
</dbReference>
<accession>A0ABT2A4P7</accession>
<dbReference type="Proteomes" id="UP001205560">
    <property type="component" value="Unassembled WGS sequence"/>
</dbReference>
<keyword evidence="1" id="KW-0732">Signal</keyword>
<gene>
    <name evidence="3" type="ORF">NX782_07565</name>
</gene>
<keyword evidence="4" id="KW-1185">Reference proteome</keyword>
<feature type="chain" id="PRO_5045681200" evidence="1">
    <location>
        <begin position="26"/>
        <end position="190"/>
    </location>
</feature>
<evidence type="ECO:0000313" key="4">
    <source>
        <dbReference type="Proteomes" id="UP001205560"/>
    </source>
</evidence>
<organism evidence="3 4">
    <name type="scientific">Massilia norwichensis</name>
    <dbReference type="NCBI Taxonomy" id="1442366"/>
    <lineage>
        <taxon>Bacteria</taxon>
        <taxon>Pseudomonadati</taxon>
        <taxon>Pseudomonadota</taxon>
        <taxon>Betaproteobacteria</taxon>
        <taxon>Burkholderiales</taxon>
        <taxon>Oxalobacteraceae</taxon>
        <taxon>Telluria group</taxon>
        <taxon>Massilia</taxon>
    </lineage>
</organism>
<feature type="domain" description="Ice-binding protein C-terminal" evidence="2">
    <location>
        <begin position="164"/>
        <end position="188"/>
    </location>
</feature>
<feature type="signal peptide" evidence="1">
    <location>
        <begin position="1"/>
        <end position="25"/>
    </location>
</feature>
<reference evidence="3 4" key="1">
    <citation type="submission" date="2022-08" db="EMBL/GenBank/DDBJ databases">
        <title>Reclassification of Massilia species as members of the genera Telluria, Duganella, Pseudoduganella, Mokoshia gen. nov. and Zemynaea gen. nov. using orthogonal and non-orthogonal genome-based approaches.</title>
        <authorList>
            <person name="Bowman J.P."/>
        </authorList>
    </citation>
    <scope>NUCLEOTIDE SEQUENCE [LARGE SCALE GENOMIC DNA]</scope>
    <source>
        <strain evidence="3 4">LMG 28164</strain>
    </source>
</reference>
<evidence type="ECO:0000313" key="3">
    <source>
        <dbReference type="EMBL" id="MCS0589060.1"/>
    </source>
</evidence>
<dbReference type="InterPro" id="IPR013424">
    <property type="entry name" value="Ice-binding_C"/>
</dbReference>